<dbReference type="AlphaFoldDB" id="A0A3R6YEN7"/>
<evidence type="ECO:0000256" key="1">
    <source>
        <dbReference type="ARBA" id="ARBA00009253"/>
    </source>
</evidence>
<evidence type="ECO:0000259" key="3">
    <source>
        <dbReference type="Pfam" id="PF14632"/>
    </source>
</evidence>
<dbReference type="Pfam" id="PF14632">
    <property type="entry name" value="SPT6_acidic"/>
    <property type="match status" value="1"/>
</dbReference>
<dbReference type="InterPro" id="IPR041692">
    <property type="entry name" value="HHH_9"/>
</dbReference>
<dbReference type="PANTHER" id="PTHR10145:SF6">
    <property type="entry name" value="TRANSCRIPTION ELONGATION FACTOR SPT6"/>
    <property type="match status" value="1"/>
</dbReference>
<dbReference type="InterPro" id="IPR036860">
    <property type="entry name" value="SH2_dom_sf"/>
</dbReference>
<dbReference type="GO" id="GO:0008023">
    <property type="term" value="C:transcription elongation factor complex"/>
    <property type="evidence" value="ECO:0007669"/>
    <property type="project" value="TreeGrafter"/>
</dbReference>
<feature type="region of interest" description="Disordered" evidence="2">
    <location>
        <begin position="1065"/>
        <end position="1131"/>
    </location>
</feature>
<dbReference type="InterPro" id="IPR042066">
    <property type="entry name" value="Spt6_death-like"/>
</dbReference>
<accession>A0A3R6YEN7</accession>
<evidence type="ECO:0000256" key="2">
    <source>
        <dbReference type="SAM" id="MobiDB-lite"/>
    </source>
</evidence>
<dbReference type="Gene3D" id="1.10.10.2740">
    <property type="entry name" value="Spt6, Death-like domain"/>
    <property type="match status" value="1"/>
</dbReference>
<feature type="compositionally biased region" description="Basic and acidic residues" evidence="2">
    <location>
        <begin position="1103"/>
        <end position="1131"/>
    </location>
</feature>
<evidence type="ECO:0000259" key="4">
    <source>
        <dbReference type="Pfam" id="PF14633"/>
    </source>
</evidence>
<name>A0A3R6YEN7_APHAT</name>
<dbReference type="InterPro" id="IPR028083">
    <property type="entry name" value="Spt6_acidic_N_dom"/>
</dbReference>
<dbReference type="VEuPathDB" id="FungiDB:H257_03534"/>
<dbReference type="EMBL" id="QUTF01011386">
    <property type="protein sequence ID" value="RHZ28736.1"/>
    <property type="molecule type" value="Genomic_DNA"/>
</dbReference>
<feature type="compositionally biased region" description="Basic residues" evidence="2">
    <location>
        <begin position="112"/>
        <end position="131"/>
    </location>
</feature>
<dbReference type="SUPFAM" id="SSF53098">
    <property type="entry name" value="Ribonuclease H-like"/>
    <property type="match status" value="1"/>
</dbReference>
<dbReference type="InterPro" id="IPR017072">
    <property type="entry name" value="TF_Spt6"/>
</dbReference>
<dbReference type="GO" id="GO:0042393">
    <property type="term" value="F:histone binding"/>
    <property type="evidence" value="ECO:0007669"/>
    <property type="project" value="TreeGrafter"/>
</dbReference>
<evidence type="ECO:0000259" key="5">
    <source>
        <dbReference type="Pfam" id="PF14635"/>
    </source>
</evidence>
<feature type="domain" description="Spt6 SH2" evidence="4">
    <location>
        <begin position="873"/>
        <end position="1045"/>
    </location>
</feature>
<dbReference type="InterPro" id="IPR010994">
    <property type="entry name" value="RuvA_2-like"/>
</dbReference>
<feature type="domain" description="Spt6 acidic N-terminal" evidence="3">
    <location>
        <begin position="78"/>
        <end position="157"/>
    </location>
</feature>
<dbReference type="Gene3D" id="3.30.505.10">
    <property type="entry name" value="SH2 domain"/>
    <property type="match status" value="2"/>
</dbReference>
<feature type="compositionally biased region" description="Basic residues" evidence="2">
    <location>
        <begin position="243"/>
        <end position="252"/>
    </location>
</feature>
<dbReference type="CDD" id="cd09928">
    <property type="entry name" value="SH2_Cterm_SPT6_like"/>
    <property type="match status" value="1"/>
</dbReference>
<sequence>MSDSEGDNSPVISGSEEETVKTKKRKQSSKDGKSSKKAKKSSRVMDEDSDDGGTPKSKFVDDEASESGDDDDDDKVIDSSEEELDEDADTYEKDGFLVADDEDDEEEEEQPRRRRKKKDKKGTTKRSRLRHGRDDRDELDRDDLDLIQENLGKKPARAYSDDDESNSDDEDARKKKKAKGKQTLDKGSSHDLFGSDDDEDDDAGGSSRGKRRGGPSDQYMDEQDYNSEDEFIVSDDDDGGGGPRRRRTKRPGSGRQSANNLPQGPSLDQLDEAEELFGDAEAFLEATRGGAAPTAASVDPDSEKKAMLLDKYEPSVLKEFHMTTSDSAVRERDIPERMQHLFKQRPTFPDSEERAEEAEWMVDAVLRKLERRPRKDMHAPPPTFHRSNVVTAIEHVLRFYHVEKLEPAYHDPEYLHVTFVKDDVARMYAKSKRAEVEFPEEMEGTRAAVGVARYLRNPLSELCAIWGFVPLEEPGRGKELLYLTVDPLQQMVNQEMLLRAYERVFIQAVNKVGIDVNVSSNFTHASYGLQFVAGLGPVKAMTLIEKVRLSGNLEKRQDLHRILSDKVVYRNCAGVLRIRERDALKDAALNPLDDTRIHPESYYMAVKICGDANNNTTMDLYDPDQYSYAVEDTMFQSATAIKAAVERMAEERITPPPFKRLDDAEIADSLADLDLPAYAQRLEMQQKGLKLHTLESIKQELRYPYFDTRHKYKDPMLEDLFFLLNGETRETLRVGMVVPCKLIKSAGEANVIVELHSGIRAQLKKENLPSFLTQDGNKYLREHGFPRGMQVNAKIIDIVPDGDRYVLALACDDRSILTMTEECFNRRGIPTWTDVDRVIDDSKARYDRLVNKLPSPDKEKDWNKLMPVGGPVRKKRQIVHPVFKNVTLKGCMTLMKELLPGDVILRPASKGSDHLSLTWKIDTAVYRHFDVHELDKPTEGRIGAKLVVKKEVYDSIDELIARLIDPMNAYLEEIREHKNYRTGDSHTIGDDLVQQKKAMPQSVPWALHVYHKYPGCFSITYVARTSPRSFHFEVKPNGLRFFGELSCEIPIPSLAKAVAFFKKSAANPPKRRDPPVKPTSTAPFQGAASYGGAYPPPPPPPSRDNHHPSYYDQNRHRNNFDQGRPRDDRRY</sequence>
<dbReference type="InterPro" id="IPR012337">
    <property type="entry name" value="RNaseH-like_sf"/>
</dbReference>
<dbReference type="GO" id="GO:0031491">
    <property type="term" value="F:nucleosome binding"/>
    <property type="evidence" value="ECO:0007669"/>
    <property type="project" value="TreeGrafter"/>
</dbReference>
<dbReference type="InterPro" id="IPR012340">
    <property type="entry name" value="NA-bd_OB-fold"/>
</dbReference>
<dbReference type="InterPro" id="IPR035019">
    <property type="entry name" value="Spt6_SH2_N"/>
</dbReference>
<comment type="similarity">
    <text evidence="1">Belongs to the SPT6 family.</text>
</comment>
<dbReference type="Proteomes" id="UP000286510">
    <property type="component" value="Unassembled WGS sequence"/>
</dbReference>
<evidence type="ECO:0000313" key="8">
    <source>
        <dbReference type="Proteomes" id="UP000286510"/>
    </source>
</evidence>
<evidence type="ECO:0000259" key="6">
    <source>
        <dbReference type="Pfam" id="PF17674"/>
    </source>
</evidence>
<dbReference type="Gene3D" id="3.30.420.140">
    <property type="entry name" value="YqgF/RNase H-like domain"/>
    <property type="match status" value="1"/>
</dbReference>
<feature type="domain" description="Transcription elongation factor Spt6 helix-hairpin-helix motif" evidence="5">
    <location>
        <begin position="479"/>
        <end position="578"/>
    </location>
</feature>
<comment type="caution">
    <text evidence="7">The sequence shown here is derived from an EMBL/GenBank/DDBJ whole genome shotgun (WGS) entry which is preliminary data.</text>
</comment>
<dbReference type="SUPFAM" id="SSF47781">
    <property type="entry name" value="RuvA domain 2-like"/>
    <property type="match status" value="2"/>
</dbReference>
<dbReference type="InterPro" id="IPR035018">
    <property type="entry name" value="Spt6_SH2_C"/>
</dbReference>
<organism evidence="7 8">
    <name type="scientific">Aphanomyces astaci</name>
    <name type="common">Crayfish plague agent</name>
    <dbReference type="NCBI Taxonomy" id="112090"/>
    <lineage>
        <taxon>Eukaryota</taxon>
        <taxon>Sar</taxon>
        <taxon>Stramenopiles</taxon>
        <taxon>Oomycota</taxon>
        <taxon>Saprolegniomycetes</taxon>
        <taxon>Saprolegniales</taxon>
        <taxon>Verrucalvaceae</taxon>
        <taxon>Aphanomyces</taxon>
    </lineage>
</organism>
<feature type="compositionally biased region" description="Acidic residues" evidence="2">
    <location>
        <begin position="99"/>
        <end position="109"/>
    </location>
</feature>
<evidence type="ECO:0008006" key="9">
    <source>
        <dbReference type="Google" id="ProtNLM"/>
    </source>
</evidence>
<dbReference type="GO" id="GO:0140673">
    <property type="term" value="P:transcription elongation-coupled chromatin remodeling"/>
    <property type="evidence" value="ECO:0007669"/>
    <property type="project" value="InterPro"/>
</dbReference>
<gene>
    <name evidence="7" type="ORF">DYB26_003435</name>
</gene>
<dbReference type="Pfam" id="PF17674">
    <property type="entry name" value="HHH_9"/>
    <property type="match status" value="1"/>
</dbReference>
<dbReference type="CDD" id="cd09918">
    <property type="entry name" value="SH2_Nterm_SPT6_like"/>
    <property type="match status" value="1"/>
</dbReference>
<proteinExistence type="inferred from homology"/>
<dbReference type="Pfam" id="PF14633">
    <property type="entry name" value="SH2_2"/>
    <property type="match status" value="1"/>
</dbReference>
<dbReference type="InterPro" id="IPR032706">
    <property type="entry name" value="Spt6_HHH"/>
</dbReference>
<dbReference type="InterPro" id="IPR037027">
    <property type="entry name" value="YqgF/RNaseH-like_dom_sf"/>
</dbReference>
<dbReference type="InterPro" id="IPR035420">
    <property type="entry name" value="Spt6_SH2"/>
</dbReference>
<feature type="compositionally biased region" description="Acidic residues" evidence="2">
    <location>
        <begin position="161"/>
        <end position="170"/>
    </location>
</feature>
<feature type="compositionally biased region" description="Acidic residues" evidence="2">
    <location>
        <begin position="62"/>
        <end position="89"/>
    </location>
</feature>
<feature type="region of interest" description="Disordered" evidence="2">
    <location>
        <begin position="1"/>
        <end position="268"/>
    </location>
</feature>
<feature type="compositionally biased region" description="Acidic residues" evidence="2">
    <location>
        <begin position="219"/>
        <end position="239"/>
    </location>
</feature>
<dbReference type="Pfam" id="PF14635">
    <property type="entry name" value="HHH_7"/>
    <property type="match status" value="1"/>
</dbReference>
<dbReference type="Gene3D" id="1.10.150.850">
    <property type="entry name" value="Spt6, helix-hairpin-helix domain"/>
    <property type="match status" value="1"/>
</dbReference>
<dbReference type="GO" id="GO:0034728">
    <property type="term" value="P:nucleosome organization"/>
    <property type="evidence" value="ECO:0007669"/>
    <property type="project" value="TreeGrafter"/>
</dbReference>
<protein>
    <recommendedName>
        <fullName evidence="9">Transcription elongation factor spt6</fullName>
    </recommendedName>
</protein>
<feature type="compositionally biased region" description="Acidic residues" evidence="2">
    <location>
        <begin position="194"/>
        <end position="203"/>
    </location>
</feature>
<dbReference type="Gene3D" id="2.40.50.140">
    <property type="entry name" value="Nucleic acid-binding proteins"/>
    <property type="match status" value="1"/>
</dbReference>
<dbReference type="PANTHER" id="PTHR10145">
    <property type="entry name" value="TRANSCRIPTION ELONGATION FACTOR SPT6"/>
    <property type="match status" value="1"/>
</dbReference>
<feature type="domain" description="HHH" evidence="6">
    <location>
        <begin position="590"/>
        <end position="623"/>
    </location>
</feature>
<reference evidence="7 8" key="1">
    <citation type="submission" date="2018-08" db="EMBL/GenBank/DDBJ databases">
        <title>Aphanomyces genome sequencing and annotation.</title>
        <authorList>
            <person name="Minardi D."/>
            <person name="Oidtmann B."/>
            <person name="Van Der Giezen M."/>
            <person name="Studholme D.J."/>
        </authorList>
    </citation>
    <scope>NUCLEOTIDE SEQUENCE [LARGE SCALE GENOMIC DNA]</scope>
    <source>
        <strain evidence="7 8">FDL457</strain>
    </source>
</reference>
<evidence type="ECO:0000313" key="7">
    <source>
        <dbReference type="EMBL" id="RHZ28736.1"/>
    </source>
</evidence>